<name>A0A4Q0XW61_9BACT</name>
<dbReference type="AlphaFoldDB" id="A0A4Q0XW61"/>
<comment type="caution">
    <text evidence="1">The sequence shown here is derived from an EMBL/GenBank/DDBJ whole genome shotgun (WGS) entry which is preliminary data.</text>
</comment>
<keyword evidence="2" id="KW-1185">Reference proteome</keyword>
<dbReference type="RefSeq" id="WP_140544126.1">
    <property type="nucleotide sequence ID" value="NZ_CP041070.1"/>
</dbReference>
<sequence>MSSEKHNVIEFINLTCGSRKENEYSIYYGGEAEWNKGWSDILFFEYAKATKTINQNSFEYFYQ</sequence>
<protein>
    <submittedName>
        <fullName evidence="1">Uncharacterized protein</fullName>
    </submittedName>
</protein>
<proteinExistence type="predicted"/>
<dbReference type="Proteomes" id="UP000290191">
    <property type="component" value="Unassembled WGS sequence"/>
</dbReference>
<organism evidence="1 2">
    <name type="scientific">Halarcobacter anaerophilus</name>
    <dbReference type="NCBI Taxonomy" id="877500"/>
    <lineage>
        <taxon>Bacteria</taxon>
        <taxon>Pseudomonadati</taxon>
        <taxon>Campylobacterota</taxon>
        <taxon>Epsilonproteobacteria</taxon>
        <taxon>Campylobacterales</taxon>
        <taxon>Arcobacteraceae</taxon>
        <taxon>Halarcobacter</taxon>
    </lineage>
</organism>
<gene>
    <name evidence="1" type="ORF">CRV06_14415</name>
</gene>
<dbReference type="EMBL" id="PDKO01000019">
    <property type="protein sequence ID" value="RXJ61205.1"/>
    <property type="molecule type" value="Genomic_DNA"/>
</dbReference>
<accession>A0A4Q0XW61</accession>
<reference evidence="1 2" key="1">
    <citation type="submission" date="2017-10" db="EMBL/GenBank/DDBJ databases">
        <title>Genomics of the genus Arcobacter.</title>
        <authorList>
            <person name="Perez-Cataluna A."/>
            <person name="Figueras M.J."/>
        </authorList>
    </citation>
    <scope>NUCLEOTIDE SEQUENCE [LARGE SCALE GENOMIC DNA]</scope>
    <source>
        <strain evidence="1 2">DSM 24636</strain>
    </source>
</reference>
<evidence type="ECO:0000313" key="2">
    <source>
        <dbReference type="Proteomes" id="UP000290191"/>
    </source>
</evidence>
<evidence type="ECO:0000313" key="1">
    <source>
        <dbReference type="EMBL" id="RXJ61205.1"/>
    </source>
</evidence>